<sequence length="2072" mass="232642">MEDILKQLLSDVSSTKHTNIKQACRTALDILSNKNEVSKTPAHILREKCLEPFQLAIESKSKKLGTHSLHGIQKMLEDERFCSSIETESEDYWMPIQVLNAVFCTPTLSEEVQVEVVKVLLNMTFSVSWCMTGGVITRVAQVYIDTFMTSSHSVKGAVVAALTQVLGSYTDKFTPVKGGEEINNVMDDFNSEANTLSEASYKEIVAVLRFFTSKLEQASTTTTQIRNSAPLLLEGIYTILTKIPHDIRCYQPFQEILWKSLCPSLICLLGNPKMEKSAPSPKSTSVEDIGRGSGCSSSAPNLQLSTAKTIYSIALSLVDLMGRTESMRPVLESVFHRMMLYPPPQHRLDALKAVRETLKSPRGIFGLALPTEDVNKKSITKNPFTDVSLIKLIVDSIQESCHCNDTQVCITSVACINDMLGSLEQISRGVGVTDSISQCINQLFVLLGTESNGTTMHRGSVSEENIESQDMSIAIDPGEDGRNSHSPQRRQTVEQQIILKEEVERRYTKFGNQYEVTERQNAGVYIDALCKLLPELMEMYSEQDVDEALQKFSSKFCSEILKNQTEFDSEIGHMTVLNADSVYVITMTTLLLNMKLSTEGYYDSENKDKINITEKDYLDDIFGCGLMLFVSPAWLSEVYSQTISNDFLKQCGCFSKLESPLLSIIKDIDGLGNHDKGGQLLTKVQKYDMTTEPSSENIKHVEMGRRFCRRILSRCWDSILDVLSVLLNGKNSCGITSSIALMLGTEGAKEESIRAREAICMSLEGLQKAARLCCLLGMPQRCGNVFSHLATTSCVMLHTPKSPILERKLPNKPSVNSKVKPVKLHASHVLSMDVLMTTGLEMGGHSADCWKHLFRCTAFISELEHTYFSQGNNQSNLPKLQQGQPNMDTVNDDDEFYGMPVTAATPVAPRINIPELINQSKIESAWERSLTGGGMLNAVQASQALCGLSQQVDRLFEEAAEKLNMSALLEFLSKLCESSQDQLHQMLMDEEDNEESVEQPQLPQNALHLYRLQEVLMKIVNSNRPLLHQMRVWSVVSGFLVEAAGHRVRNVSKMAVTCVHDFIQAMISNHQELPHFHINEFLCKTFENMLCLELCDGDVQDQVVCSVCELVEACTADLKSGWRPLFGALRAVKIEHSPDEEINEVRQRHVAAVLDVFEVFLNTDNIFVFANATVDCILCLLKYVRGPGDYDNDDSDDDSDSGSDFTMITQGESLCIPALGYLKKCNNILQTMWKMPACPVFNGAHRINSHTSNQFVDPVLPNIDIEDFKRQFSQNSQLTKEDNFCVNNKDVQKLQEDEEKDCTSLDSVDSGITLNIDNQKNESESTIENDASNIVNKQNTLDAVKTDNNQTNSPVNTNPAANQGLTKVLTRQHIEQSPVNVQKSRKDSRNSEIRVGESLESLDNESGILHVWFLMIDGLAGSVACCPKTYQPETLDMLFDLLRSLHDIPGPFFAYYCVNHLLLPMLQTWLRCGVRKAGYWEAGATNFKQSCGLTADLIVDFVMTTKDKDETSVCLRELMLKQLLDILTECVAQPIEIISRLGCSCIRHVFLSAGESFTEEMWQISAIAMENALDVTTYYLQELMFLFNVNSENFYGDLGQVKVAMRKDSTPTECDRLRHLAQQVFLLDTQIKRDADPESESEADKSFVFLLYKPGDENSLNPDDIVTRIPFRNIVIGLLSNQLLLQTVGSILLCAENTSGRKANESNKGLLPSLSIRNIIKFLQCLRQSYKLAAEFDSRPGLKFLIQKVARTEVAVNLYKQAGASMIFYLHTLLQICISIPDLSSNHIKCITGAEQVVKDVNQLESEYLTNQSKMESCPTLFLQLLRSVCDELCHTYVDILSDETSVRVDQMSEQQVFFIIAQPDDFSTNFVKNKKKSRSESETSQDCIVTTKDVTLQEICETADVFSEEMKDDSSDTMSVMSKNPTKSKREMREEHESKVYTLATDTLIKSLMTEYKKRKQHHAMPAFIKISKEKKPKPIIKRTESVDESIAKQRKSSIMKDSEARIQSWTELLCTTLGLFQQQPDGKFRLLQPAIFYCVNQLVCHAEDRRLREALGQWVHRIGVMIDCIT</sequence>
<evidence type="ECO:0000259" key="8">
    <source>
        <dbReference type="Pfam" id="PF16213"/>
    </source>
</evidence>
<feature type="region of interest" description="Disordered" evidence="5">
    <location>
        <begin position="1912"/>
        <end position="1938"/>
    </location>
</feature>
<evidence type="ECO:0000259" key="6">
    <source>
        <dbReference type="Pfam" id="PF01369"/>
    </source>
</evidence>
<evidence type="ECO:0000313" key="10">
    <source>
        <dbReference type="EMBL" id="VDI57035.1"/>
    </source>
</evidence>
<dbReference type="InterPro" id="IPR015403">
    <property type="entry name" value="Mon2/Sec7/BIG1-like_HDS"/>
</dbReference>
<feature type="compositionally biased region" description="Basic and acidic residues" evidence="5">
    <location>
        <begin position="1929"/>
        <end position="1938"/>
    </location>
</feature>
<dbReference type="InterPro" id="IPR016024">
    <property type="entry name" value="ARM-type_fold"/>
</dbReference>
<dbReference type="Pfam" id="PF16213">
    <property type="entry name" value="DCB"/>
    <property type="match status" value="1"/>
</dbReference>
<dbReference type="Pfam" id="PF01369">
    <property type="entry name" value="Sec7"/>
    <property type="match status" value="1"/>
</dbReference>
<evidence type="ECO:0000313" key="11">
    <source>
        <dbReference type="Proteomes" id="UP000596742"/>
    </source>
</evidence>
<evidence type="ECO:0000256" key="5">
    <source>
        <dbReference type="SAM" id="MobiDB-lite"/>
    </source>
</evidence>
<dbReference type="InterPro" id="IPR046455">
    <property type="entry name" value="Sec7/BIG1-like_C"/>
</dbReference>
<evidence type="ECO:0000259" key="9">
    <source>
        <dbReference type="Pfam" id="PF20252"/>
    </source>
</evidence>
<evidence type="ECO:0000259" key="7">
    <source>
        <dbReference type="Pfam" id="PF09324"/>
    </source>
</evidence>
<evidence type="ECO:0000256" key="4">
    <source>
        <dbReference type="ARBA" id="ARBA00023136"/>
    </source>
</evidence>
<protein>
    <submittedName>
        <fullName evidence="10">Brefeldin A-inhibited guanine nucleotide-exchange protein 3</fullName>
    </submittedName>
</protein>
<name>A0A8B6G0L4_MYTGA</name>
<dbReference type="GO" id="GO:0005737">
    <property type="term" value="C:cytoplasm"/>
    <property type="evidence" value="ECO:0007669"/>
    <property type="project" value="UniProtKB-SubCell"/>
</dbReference>
<dbReference type="GO" id="GO:0005085">
    <property type="term" value="F:guanyl-nucleotide exchange factor activity"/>
    <property type="evidence" value="ECO:0007669"/>
    <property type="project" value="InterPro"/>
</dbReference>
<evidence type="ECO:0000256" key="3">
    <source>
        <dbReference type="ARBA" id="ARBA00022490"/>
    </source>
</evidence>
<feature type="domain" description="SEC7" evidence="6">
    <location>
        <begin position="527"/>
        <end position="642"/>
    </location>
</feature>
<dbReference type="EMBL" id="UYJE01007684">
    <property type="protein sequence ID" value="VDI57035.1"/>
    <property type="molecule type" value="Genomic_DNA"/>
</dbReference>
<feature type="domain" description="Sec7/BIG1-like C-terminal" evidence="9">
    <location>
        <begin position="1683"/>
        <end position="1818"/>
    </location>
</feature>
<dbReference type="SUPFAM" id="SSF48371">
    <property type="entry name" value="ARM repeat"/>
    <property type="match status" value="1"/>
</dbReference>
<evidence type="ECO:0000256" key="2">
    <source>
        <dbReference type="ARBA" id="ARBA00004496"/>
    </source>
</evidence>
<dbReference type="SUPFAM" id="SSF48425">
    <property type="entry name" value="Sec7 domain"/>
    <property type="match status" value="1"/>
</dbReference>
<proteinExistence type="predicted"/>
<keyword evidence="3" id="KW-0963">Cytoplasm</keyword>
<feature type="region of interest" description="Disordered" evidence="5">
    <location>
        <begin position="274"/>
        <end position="296"/>
    </location>
</feature>
<dbReference type="Pfam" id="PF09324">
    <property type="entry name" value="Sec7-like_HDS"/>
    <property type="match status" value="1"/>
</dbReference>
<comment type="caution">
    <text evidence="10">The sequence shown here is derived from an EMBL/GenBank/DDBJ whole genome shotgun (WGS) entry which is preliminary data.</text>
</comment>
<keyword evidence="11" id="KW-1185">Reference proteome</keyword>
<dbReference type="GO" id="GO:0016020">
    <property type="term" value="C:membrane"/>
    <property type="evidence" value="ECO:0007669"/>
    <property type="project" value="UniProtKB-SubCell"/>
</dbReference>
<keyword evidence="4" id="KW-0472">Membrane</keyword>
<feature type="domain" description="Mon2/Sec7/BIG1-like HDS" evidence="7">
    <location>
        <begin position="1069"/>
        <end position="1136"/>
    </location>
</feature>
<dbReference type="Proteomes" id="UP000596742">
    <property type="component" value="Unassembled WGS sequence"/>
</dbReference>
<dbReference type="InterPro" id="IPR000904">
    <property type="entry name" value="Sec7_dom"/>
</dbReference>
<gene>
    <name evidence="10" type="ORF">MGAL_10B037633</name>
</gene>
<reference evidence="10" key="1">
    <citation type="submission" date="2018-11" db="EMBL/GenBank/DDBJ databases">
        <authorList>
            <person name="Alioto T."/>
            <person name="Alioto T."/>
        </authorList>
    </citation>
    <scope>NUCLEOTIDE SEQUENCE</scope>
</reference>
<organism evidence="10 11">
    <name type="scientific">Mytilus galloprovincialis</name>
    <name type="common">Mediterranean mussel</name>
    <dbReference type="NCBI Taxonomy" id="29158"/>
    <lineage>
        <taxon>Eukaryota</taxon>
        <taxon>Metazoa</taxon>
        <taxon>Spiralia</taxon>
        <taxon>Lophotrochozoa</taxon>
        <taxon>Mollusca</taxon>
        <taxon>Bivalvia</taxon>
        <taxon>Autobranchia</taxon>
        <taxon>Pteriomorphia</taxon>
        <taxon>Mytilida</taxon>
        <taxon>Mytiloidea</taxon>
        <taxon>Mytilidae</taxon>
        <taxon>Mytilinae</taxon>
        <taxon>Mytilus</taxon>
    </lineage>
</organism>
<dbReference type="Pfam" id="PF20252">
    <property type="entry name" value="BIG2_C"/>
    <property type="match status" value="1"/>
</dbReference>
<comment type="subcellular location">
    <subcellularLocation>
        <location evidence="2">Cytoplasm</location>
    </subcellularLocation>
    <subcellularLocation>
        <location evidence="1">Membrane</location>
    </subcellularLocation>
</comment>
<dbReference type="InterPro" id="IPR035999">
    <property type="entry name" value="Sec7_dom_sf"/>
</dbReference>
<dbReference type="OrthoDB" id="10002886at2759"/>
<feature type="compositionally biased region" description="Polar residues" evidence="5">
    <location>
        <begin position="1917"/>
        <end position="1926"/>
    </location>
</feature>
<dbReference type="GO" id="GO:0032012">
    <property type="term" value="P:regulation of ARF protein signal transduction"/>
    <property type="evidence" value="ECO:0007669"/>
    <property type="project" value="InterPro"/>
</dbReference>
<dbReference type="InterPro" id="IPR023394">
    <property type="entry name" value="Sec7_C_sf"/>
</dbReference>
<accession>A0A8B6G0L4</accession>
<dbReference type="InterPro" id="IPR032629">
    <property type="entry name" value="DCB_dom"/>
</dbReference>
<feature type="domain" description="Mon2/Sec7/BIG1-like dimerisation and cyclophilin-binding" evidence="8">
    <location>
        <begin position="8"/>
        <end position="166"/>
    </location>
</feature>
<evidence type="ECO:0000256" key="1">
    <source>
        <dbReference type="ARBA" id="ARBA00004370"/>
    </source>
</evidence>
<dbReference type="Gene3D" id="1.10.1000.11">
    <property type="entry name" value="Arf Nucleotide-binding Site Opener,domain 2"/>
    <property type="match status" value="1"/>
</dbReference>